<gene>
    <name evidence="1" type="ORF">GCM10007276_07100</name>
</gene>
<reference evidence="1" key="2">
    <citation type="submission" date="2020-09" db="EMBL/GenBank/DDBJ databases">
        <authorList>
            <person name="Sun Q."/>
            <person name="Sedlacek I."/>
        </authorList>
    </citation>
    <scope>NUCLEOTIDE SEQUENCE</scope>
    <source>
        <strain evidence="1">CCM 7684</strain>
    </source>
</reference>
<dbReference type="Gene3D" id="1.20.1290.10">
    <property type="entry name" value="AhpD-like"/>
    <property type="match status" value="1"/>
</dbReference>
<proteinExistence type="predicted"/>
<dbReference type="EMBL" id="BMCP01000001">
    <property type="protein sequence ID" value="GGE32412.1"/>
    <property type="molecule type" value="Genomic_DNA"/>
</dbReference>
<organism evidence="1 2">
    <name type="scientific">Agaricicola taiwanensis</name>
    <dbReference type="NCBI Taxonomy" id="591372"/>
    <lineage>
        <taxon>Bacteria</taxon>
        <taxon>Pseudomonadati</taxon>
        <taxon>Pseudomonadota</taxon>
        <taxon>Alphaproteobacteria</taxon>
        <taxon>Rhodobacterales</taxon>
        <taxon>Paracoccaceae</taxon>
        <taxon>Agaricicola</taxon>
    </lineage>
</organism>
<dbReference type="RefSeq" id="WP_229729163.1">
    <property type="nucleotide sequence ID" value="NZ_BMCP01000001.1"/>
</dbReference>
<evidence type="ECO:0000313" key="2">
    <source>
        <dbReference type="Proteomes" id="UP000602745"/>
    </source>
</evidence>
<dbReference type="SUPFAM" id="SSF69118">
    <property type="entry name" value="AhpD-like"/>
    <property type="match status" value="1"/>
</dbReference>
<evidence type="ECO:0000313" key="1">
    <source>
        <dbReference type="EMBL" id="GGE32412.1"/>
    </source>
</evidence>
<reference evidence="1" key="1">
    <citation type="journal article" date="2014" name="Int. J. Syst. Evol. Microbiol.">
        <title>Complete genome sequence of Corynebacterium casei LMG S-19264T (=DSM 44701T), isolated from a smear-ripened cheese.</title>
        <authorList>
            <consortium name="US DOE Joint Genome Institute (JGI-PGF)"/>
            <person name="Walter F."/>
            <person name="Albersmeier A."/>
            <person name="Kalinowski J."/>
            <person name="Ruckert C."/>
        </authorList>
    </citation>
    <scope>NUCLEOTIDE SEQUENCE</scope>
    <source>
        <strain evidence="1">CCM 7684</strain>
    </source>
</reference>
<dbReference type="AlphaFoldDB" id="A0A8J2VMW3"/>
<keyword evidence="2" id="KW-1185">Reference proteome</keyword>
<accession>A0A8J2VMW3</accession>
<sequence>MTERDVIDSAAGLSSADPRFIARRLRPEFVEGAEICRTSVLAPKDDLGLSRALRAALARRMAALNDDAPLTAYYDAELTMSLPTEEELRLSRGETGLAEPLAAMAGHADLITSDPSRASAEDIRRLERAGLTNPQIVALSELIAFVNFQTRVVAGLRLMGAS</sequence>
<protein>
    <submittedName>
        <fullName evidence="1">Esterase</fullName>
    </submittedName>
</protein>
<name>A0A8J2VMW3_9RHOB</name>
<dbReference type="InterPro" id="IPR029032">
    <property type="entry name" value="AhpD-like"/>
</dbReference>
<comment type="caution">
    <text evidence="1">The sequence shown here is derived from an EMBL/GenBank/DDBJ whole genome shotgun (WGS) entry which is preliminary data.</text>
</comment>
<dbReference type="Proteomes" id="UP000602745">
    <property type="component" value="Unassembled WGS sequence"/>
</dbReference>